<dbReference type="PROSITE" id="PS51766">
    <property type="entry name" value="DOCKERIN"/>
    <property type="match status" value="1"/>
</dbReference>
<feature type="domain" description="Dockerin" evidence="8">
    <location>
        <begin position="197"/>
        <end position="264"/>
    </location>
</feature>
<gene>
    <name evidence="9" type="ORF">SAMN05216469_104185</name>
</gene>
<dbReference type="CDD" id="cd14256">
    <property type="entry name" value="Dockerin_I"/>
    <property type="match status" value="1"/>
</dbReference>
<dbReference type="CDD" id="cd04084">
    <property type="entry name" value="CBM6_xylanase-like"/>
    <property type="match status" value="1"/>
</dbReference>
<dbReference type="Proteomes" id="UP000186015">
    <property type="component" value="Unassembled WGS sequence"/>
</dbReference>
<dbReference type="PANTHER" id="PTHR43772">
    <property type="entry name" value="ENDO-1,4-BETA-XYLANASE"/>
    <property type="match status" value="1"/>
</dbReference>
<dbReference type="OrthoDB" id="9801455at2"/>
<evidence type="ECO:0000313" key="9">
    <source>
        <dbReference type="EMBL" id="SEK68692.1"/>
    </source>
</evidence>
<dbReference type="PROSITE" id="PS00018">
    <property type="entry name" value="EF_HAND_1"/>
    <property type="match status" value="1"/>
</dbReference>
<dbReference type="InterPro" id="IPR003305">
    <property type="entry name" value="CenC_carb-bd"/>
</dbReference>
<evidence type="ECO:0000256" key="6">
    <source>
        <dbReference type="PIRSR" id="PIRSR606710-2"/>
    </source>
</evidence>
<dbReference type="PANTHER" id="PTHR43772:SF2">
    <property type="entry name" value="PUTATIVE (AFU_ORTHOLOGUE AFUA_2G04480)-RELATED"/>
    <property type="match status" value="1"/>
</dbReference>
<proteinExistence type="inferred from homology"/>
<dbReference type="Gene3D" id="1.10.1330.10">
    <property type="entry name" value="Dockerin domain"/>
    <property type="match status" value="1"/>
</dbReference>
<dbReference type="SUPFAM" id="SSF49785">
    <property type="entry name" value="Galactose-binding domain-like"/>
    <property type="match status" value="2"/>
</dbReference>
<feature type="signal peptide" evidence="7">
    <location>
        <begin position="1"/>
        <end position="27"/>
    </location>
</feature>
<comment type="similarity">
    <text evidence="1">Belongs to the glycosyl hydrolase 43 family.</text>
</comment>
<dbReference type="GO" id="GO:0030246">
    <property type="term" value="F:carbohydrate binding"/>
    <property type="evidence" value="ECO:0007669"/>
    <property type="project" value="InterPro"/>
</dbReference>
<keyword evidence="3 9" id="KW-0378">Hydrolase</keyword>
<evidence type="ECO:0000313" key="10">
    <source>
        <dbReference type="Proteomes" id="UP000186015"/>
    </source>
</evidence>
<evidence type="ECO:0000256" key="1">
    <source>
        <dbReference type="ARBA" id="ARBA00009865"/>
    </source>
</evidence>
<keyword evidence="5" id="KW-0326">Glycosidase</keyword>
<dbReference type="SUPFAM" id="SSF75005">
    <property type="entry name" value="Arabinanase/levansucrase/invertase"/>
    <property type="match status" value="1"/>
</dbReference>
<reference evidence="9 10" key="1">
    <citation type="submission" date="2016-10" db="EMBL/GenBank/DDBJ databases">
        <authorList>
            <person name="de Groot N.N."/>
        </authorList>
    </citation>
    <scope>NUCLEOTIDE SEQUENCE [LARGE SCALE GENOMIC DNA]</scope>
    <source>
        <strain evidence="9 10">KH2T6</strain>
    </source>
</reference>
<protein>
    <submittedName>
        <fullName evidence="9">Arabinoxylan arabinofuranohydrolase</fullName>
    </submittedName>
</protein>
<evidence type="ECO:0000256" key="2">
    <source>
        <dbReference type="ARBA" id="ARBA00022651"/>
    </source>
</evidence>
<dbReference type="Pfam" id="PF03422">
    <property type="entry name" value="CBM_6"/>
    <property type="match status" value="1"/>
</dbReference>
<dbReference type="InterPro" id="IPR036439">
    <property type="entry name" value="Dockerin_dom_sf"/>
</dbReference>
<dbReference type="InterPro" id="IPR018247">
    <property type="entry name" value="EF_Hand_1_Ca_BS"/>
</dbReference>
<dbReference type="AlphaFoldDB" id="A0A1H7J3D3"/>
<dbReference type="InterPro" id="IPR052176">
    <property type="entry name" value="Glycosyl_Hydrlase_43_Enz"/>
</dbReference>
<dbReference type="GO" id="GO:0045493">
    <property type="term" value="P:xylan catabolic process"/>
    <property type="evidence" value="ECO:0007669"/>
    <property type="project" value="UniProtKB-KW"/>
</dbReference>
<keyword evidence="7" id="KW-0732">Signal</keyword>
<dbReference type="InterPro" id="IPR006710">
    <property type="entry name" value="Glyco_hydro_43"/>
</dbReference>
<evidence type="ECO:0000256" key="5">
    <source>
        <dbReference type="ARBA" id="ARBA00023295"/>
    </source>
</evidence>
<evidence type="ECO:0000256" key="4">
    <source>
        <dbReference type="ARBA" id="ARBA00023277"/>
    </source>
</evidence>
<accession>A0A1H7J3D3</accession>
<dbReference type="EMBL" id="FOAT01000004">
    <property type="protein sequence ID" value="SEK68692.1"/>
    <property type="molecule type" value="Genomic_DNA"/>
</dbReference>
<keyword evidence="2" id="KW-0624">Polysaccharide degradation</keyword>
<evidence type="ECO:0000256" key="7">
    <source>
        <dbReference type="SAM" id="SignalP"/>
    </source>
</evidence>
<dbReference type="SUPFAM" id="SSF63446">
    <property type="entry name" value="Type I dockerin domain"/>
    <property type="match status" value="1"/>
</dbReference>
<dbReference type="InterPro" id="IPR008979">
    <property type="entry name" value="Galactose-bd-like_sf"/>
</dbReference>
<feature type="chain" id="PRO_5039114503" evidence="7">
    <location>
        <begin position="28"/>
        <end position="735"/>
    </location>
</feature>
<dbReference type="RefSeq" id="WP_074831599.1">
    <property type="nucleotide sequence ID" value="NZ_FOAT01000004.1"/>
</dbReference>
<sequence length="735" mass="80033">MKISSNVKKLTTAALAGAMLFTQSALPADVAIKANAEDSYYYYDTFEDSSDNWEVRGSGELTLSGRHPYAGTNALLIKDRTSAWQGLQKTLDTSYFIPGQSYSFSIHVDYEEGESQQTFMLSLQYTDSTGTVNYAHIAQGTASRGQWMELSNPSFQLPNDASDMVLYVETVDVTGNFYIDEAKVVSVGGSGSTSKPKRDGRGDVNFDGDIDVMDLILAKRGLIRGFEDKNAEKAADVDKSGEVNNDDINALQDYIMGKIDKFPTVFKMDLTEMAGKFGNVNLERCYKKDNENNPLISQYFGADPGVMEYNGRVYIFMTDDHLLYSNGKVKDIEYSSINCLRCISSDDLVNWTDHGLINAAGSNGLCKWGGNSWAPTACHKKINGKEKFFLYFANGGNGIAVLEADSPTGPWKDPIGKALISRQTPNCGNVEWLFDPAVLVDDDGTGYLYFGGGVPNSQYAHPKTARCVKLGDNMTSIVGTPQAIDAPYLFEDSGIHKFNGKYYYSYCSNFNTGGNQYGLTGGAINYMVSSSPLGPFTYKGEAFKGIGTFFGTGGNNHHTFFKFNNQWYLTYHAQYLQDSMGLKGGYRSTHIDKVNINSDGTIQAVTGTKKGLSQIKSFDPYKTQRAATFSHQGGITISGSGASSMVQAKKGSWYRVQGVDCGSDPQNLTIKASSSTGCIVKVCTGSASGTAVTYVEIPAGSSMQEITVPVINLSGKNDLYFVFNNNATVDSWSLS</sequence>
<dbReference type="InterPro" id="IPR002105">
    <property type="entry name" value="Dockerin_1_rpt"/>
</dbReference>
<feature type="site" description="Important for catalytic activity, responsible for pKa modulation of the active site Glu and correct orientation of both the proton donor and substrate" evidence="6">
    <location>
        <position position="435"/>
    </location>
</feature>
<dbReference type="Pfam" id="PF04616">
    <property type="entry name" value="Glyco_hydro_43"/>
    <property type="match status" value="1"/>
</dbReference>
<evidence type="ECO:0000256" key="3">
    <source>
        <dbReference type="ARBA" id="ARBA00022801"/>
    </source>
</evidence>
<dbReference type="CDD" id="cd09003">
    <property type="entry name" value="GH43_XynD-like"/>
    <property type="match status" value="1"/>
</dbReference>
<organism evidence="9 10">
    <name type="scientific">Ruminococcus albus</name>
    <dbReference type="NCBI Taxonomy" id="1264"/>
    <lineage>
        <taxon>Bacteria</taxon>
        <taxon>Bacillati</taxon>
        <taxon>Bacillota</taxon>
        <taxon>Clostridia</taxon>
        <taxon>Eubacteriales</taxon>
        <taxon>Oscillospiraceae</taxon>
        <taxon>Ruminococcus</taxon>
    </lineage>
</organism>
<dbReference type="InterPro" id="IPR023296">
    <property type="entry name" value="Glyco_hydro_beta-prop_sf"/>
</dbReference>
<dbReference type="Gene3D" id="2.60.120.260">
    <property type="entry name" value="Galactose-binding domain-like"/>
    <property type="match status" value="2"/>
</dbReference>
<dbReference type="InterPro" id="IPR005084">
    <property type="entry name" value="CBM6"/>
</dbReference>
<name>A0A1H7J3D3_RUMAL</name>
<keyword evidence="4" id="KW-0119">Carbohydrate metabolism</keyword>
<evidence type="ECO:0000259" key="8">
    <source>
        <dbReference type="PROSITE" id="PS51766"/>
    </source>
</evidence>
<dbReference type="GO" id="GO:0004553">
    <property type="term" value="F:hydrolase activity, hydrolyzing O-glycosyl compounds"/>
    <property type="evidence" value="ECO:0007669"/>
    <property type="project" value="InterPro"/>
</dbReference>
<dbReference type="InterPro" id="IPR016134">
    <property type="entry name" value="Dockerin_dom"/>
</dbReference>
<dbReference type="Pfam" id="PF02018">
    <property type="entry name" value="CBM_4_9"/>
    <property type="match status" value="1"/>
</dbReference>
<keyword evidence="2" id="KW-0858">Xylan degradation</keyword>
<dbReference type="Pfam" id="PF00404">
    <property type="entry name" value="Dockerin_1"/>
    <property type="match status" value="1"/>
</dbReference>
<dbReference type="Gene3D" id="2.115.10.20">
    <property type="entry name" value="Glycosyl hydrolase domain, family 43"/>
    <property type="match status" value="1"/>
</dbReference>